<feature type="region of interest" description="Disordered" evidence="2">
    <location>
        <begin position="69"/>
        <end position="92"/>
    </location>
</feature>
<evidence type="ECO:0000313" key="4">
    <source>
        <dbReference type="EMBL" id="TPX17911.1"/>
    </source>
</evidence>
<organism evidence="4 5">
    <name type="scientific">Thyridium curvatum</name>
    <dbReference type="NCBI Taxonomy" id="1093900"/>
    <lineage>
        <taxon>Eukaryota</taxon>
        <taxon>Fungi</taxon>
        <taxon>Dikarya</taxon>
        <taxon>Ascomycota</taxon>
        <taxon>Pezizomycotina</taxon>
        <taxon>Sordariomycetes</taxon>
        <taxon>Sordariomycetidae</taxon>
        <taxon>Thyridiales</taxon>
        <taxon>Thyridiaceae</taxon>
        <taxon>Thyridium</taxon>
    </lineage>
</organism>
<dbReference type="PROSITE" id="PS50837">
    <property type="entry name" value="NACHT"/>
    <property type="match status" value="1"/>
</dbReference>
<evidence type="ECO:0000259" key="3">
    <source>
        <dbReference type="PROSITE" id="PS50837"/>
    </source>
</evidence>
<feature type="compositionally biased region" description="Basic and acidic residues" evidence="2">
    <location>
        <begin position="1118"/>
        <end position="1128"/>
    </location>
</feature>
<dbReference type="InParanoid" id="A0A507BL63"/>
<gene>
    <name evidence="4" type="ORF">E0L32_003012</name>
</gene>
<protein>
    <recommendedName>
        <fullName evidence="3">NACHT domain-containing protein</fullName>
    </recommendedName>
</protein>
<feature type="region of interest" description="Disordered" evidence="2">
    <location>
        <begin position="1118"/>
        <end position="1159"/>
    </location>
</feature>
<dbReference type="Pfam" id="PF25053">
    <property type="entry name" value="DUF7791"/>
    <property type="match status" value="1"/>
</dbReference>
<dbReference type="EMBL" id="SKBQ01000012">
    <property type="protein sequence ID" value="TPX17911.1"/>
    <property type="molecule type" value="Genomic_DNA"/>
</dbReference>
<sequence>MEALAALSVACNVMQVISFGYDAIEITNKLRVDRSPDPDLGSATRQLKAIGEELERAVHAAPAACTGPAVVGPSTSNTSTPYPATSSPHLSSGDELRKVAHEVVRISDSLAQELESQEVKDTHVDVTRLDQKTQAFVDKLQQGQINLSQLILKDGKTTQDLVASESKRIIGEMQQEHRNISQHMFENGRDTRNLVTAEGSETRRHLAVQLESLHAHVSDGIQDTNSYHIEAEKGKQVDRLLNSLRYENMNQRLNNITTRHEKTFEWLFVDRPTSQEMDDDIGGDSLEDIHESDAELRDHSIGDTSSECTDDGTDDYVPGWDEFSKWLCSEDRLYWISGKPGSGKSTLMKFLAQDDRTTTYLRQWRSDPSVLSVFIFKAGTPMQSSLSGVLLSLFHQCLLTCPETSARLLQENPALMRKSSYHDWSVGELELLLGSVIAKSDRSFCIFIDGLDEIKRKSPDEAPGLLRTIDILRTLSNVKFCVSSRPEAFFERRLQGHPLLRLQDLNEEDIRHYVESALEDLSHQFDWLATKQNYTESSSKKDDFSADELSEATSVEDELHYSTKTRIINLIVFKAQGVFLWVALVVRSVISGLNNRDDWGNLYGRIRELDDDLAMLYNSMWKRLNEDTKVYREQAAFYLQVVLESQQHPQSELWRGAPLTLFSMVAMVSEKPFRDMIWRRWGPMTSDFSAFISQKCETTKRQVLARSAGLLEINPVGGNPWEQSVDFIHRSAYDFLNDTDEGQAILEFGRRSTDDLNILGVESELCRISYFSHDPDRQKWLRGPLFEVGQFYTFYLSDDARKTCLAVVKYWMGLALTSNDAHREVTEAAADGRFWEVVEHSLALLPPPAPFMLCDWTTRLLHYAVIRRAWDRMPWLLKEGADPNWRHEILGTCFSPFPAHLFGFGRAADLFLGNFYDLDATLGVLRAFLDHGLDPETRTLAFVTSDVHKSELFPFSTLTNCYEPTSWTLSRWHSPGTMGLILELSYAQLAMLTLSNARGIFNTRFTWNKLWAQCPEIFPSATTAPLKMTHLVIRRSIPSDSYESVANSLDFCALSSHSARPEFVLAGFCLDSDLNETLRPEQFFQEPESHGKEIFTVEGDINPREVNQQMCGVLRRNYPDDQSKERSRVSVTNQKDMSPDLPRAAIDCDEPRRELKEHA</sequence>
<dbReference type="OrthoDB" id="5086500at2759"/>
<dbReference type="Gene3D" id="3.40.50.300">
    <property type="entry name" value="P-loop containing nucleotide triphosphate hydrolases"/>
    <property type="match status" value="1"/>
</dbReference>
<dbReference type="RefSeq" id="XP_030999622.1">
    <property type="nucleotide sequence ID" value="XM_031137266.1"/>
</dbReference>
<dbReference type="InterPro" id="IPR056693">
    <property type="entry name" value="DUF7791"/>
</dbReference>
<dbReference type="SUPFAM" id="SSF52540">
    <property type="entry name" value="P-loop containing nucleoside triphosphate hydrolases"/>
    <property type="match status" value="1"/>
</dbReference>
<dbReference type="PANTHER" id="PTHR10039">
    <property type="entry name" value="AMELOGENIN"/>
    <property type="match status" value="1"/>
</dbReference>
<keyword evidence="1" id="KW-0677">Repeat</keyword>
<keyword evidence="5" id="KW-1185">Reference proteome</keyword>
<feature type="domain" description="NACHT" evidence="3">
    <location>
        <begin position="332"/>
        <end position="488"/>
    </location>
</feature>
<feature type="compositionally biased region" description="Basic and acidic residues" evidence="2">
    <location>
        <begin position="1149"/>
        <end position="1159"/>
    </location>
</feature>
<dbReference type="AlphaFoldDB" id="A0A507BL63"/>
<dbReference type="STRING" id="1093900.A0A507BL63"/>
<name>A0A507BL63_9PEZI</name>
<dbReference type="Pfam" id="PF24883">
    <property type="entry name" value="NPHP3_N"/>
    <property type="match status" value="1"/>
</dbReference>
<evidence type="ECO:0000256" key="1">
    <source>
        <dbReference type="ARBA" id="ARBA00022737"/>
    </source>
</evidence>
<dbReference type="InterPro" id="IPR007111">
    <property type="entry name" value="NACHT_NTPase"/>
</dbReference>
<reference evidence="4 5" key="1">
    <citation type="submission" date="2019-06" db="EMBL/GenBank/DDBJ databases">
        <title>Draft genome sequence of the filamentous fungus Phialemoniopsis curvata isolated from diesel fuel.</title>
        <authorList>
            <person name="Varaljay V.A."/>
            <person name="Lyon W.J."/>
            <person name="Crouch A.L."/>
            <person name="Drake C.E."/>
            <person name="Hollomon J.M."/>
            <person name="Nadeau L.J."/>
            <person name="Nunn H.S."/>
            <person name="Stevenson B.S."/>
            <person name="Bojanowski C.L."/>
            <person name="Crookes-Goodson W.J."/>
        </authorList>
    </citation>
    <scope>NUCLEOTIDE SEQUENCE [LARGE SCALE GENOMIC DNA]</scope>
    <source>
        <strain evidence="4 5">D216</strain>
    </source>
</reference>
<evidence type="ECO:0000256" key="2">
    <source>
        <dbReference type="SAM" id="MobiDB-lite"/>
    </source>
</evidence>
<feature type="compositionally biased region" description="Polar residues" evidence="2">
    <location>
        <begin position="73"/>
        <end position="90"/>
    </location>
</feature>
<dbReference type="GeneID" id="41970459"/>
<dbReference type="InterPro" id="IPR056884">
    <property type="entry name" value="NPHP3-like_N"/>
</dbReference>
<comment type="caution">
    <text evidence="4">The sequence shown here is derived from an EMBL/GenBank/DDBJ whole genome shotgun (WGS) entry which is preliminary data.</text>
</comment>
<accession>A0A507BL63</accession>
<evidence type="ECO:0000313" key="5">
    <source>
        <dbReference type="Proteomes" id="UP000319257"/>
    </source>
</evidence>
<dbReference type="Proteomes" id="UP000319257">
    <property type="component" value="Unassembled WGS sequence"/>
</dbReference>
<dbReference type="PANTHER" id="PTHR10039:SF5">
    <property type="entry name" value="NACHT DOMAIN-CONTAINING PROTEIN"/>
    <property type="match status" value="1"/>
</dbReference>
<dbReference type="InterPro" id="IPR027417">
    <property type="entry name" value="P-loop_NTPase"/>
</dbReference>
<proteinExistence type="predicted"/>